<dbReference type="EMBL" id="JAAMRR010001465">
    <property type="protein sequence ID" value="NGX99043.1"/>
    <property type="molecule type" value="Genomic_DNA"/>
</dbReference>
<keyword evidence="4" id="KW-0378">Hydrolase</keyword>
<dbReference type="Pfam" id="PF01557">
    <property type="entry name" value="FAA_hydrolase"/>
    <property type="match status" value="1"/>
</dbReference>
<sequence length="280" mass="29576">MKLVRYGAMGQEKPGLLDRSGRIRDLSALVKDINGDALSPAALAKIAAVDPASLPLVDGNPRLGSPVTGITKFVAIGLNYADHAAEAGMAIPSEPIVFIKANTSLCGPNDNIEKPRGSTKLDWEVELAIIIGTKAKYVSEADALKHVAGYAVCNDVSERFFQIERGGQWTKGKSHDTFGPVGPWIATADEIPDPQKLGMWLDVNGTRCQTGSTATMIFGVAKIVSYVSEIMTLYPGDIITTGTPPGVGMGMKPQKFLNVGDVVTLGIDGLGAQRQEIVAA</sequence>
<dbReference type="SUPFAM" id="SSF56529">
    <property type="entry name" value="FAH"/>
    <property type="match status" value="1"/>
</dbReference>
<organism evidence="4 5">
    <name type="scientific">Candidatus Afipia apatlaquensis</name>
    <dbReference type="NCBI Taxonomy" id="2712852"/>
    <lineage>
        <taxon>Bacteria</taxon>
        <taxon>Pseudomonadati</taxon>
        <taxon>Pseudomonadota</taxon>
        <taxon>Alphaproteobacteria</taxon>
        <taxon>Hyphomicrobiales</taxon>
        <taxon>Nitrobacteraceae</taxon>
        <taxon>Afipia</taxon>
    </lineage>
</organism>
<dbReference type="GO" id="GO:0016787">
    <property type="term" value="F:hydrolase activity"/>
    <property type="evidence" value="ECO:0007669"/>
    <property type="project" value="UniProtKB-KW"/>
</dbReference>
<dbReference type="InterPro" id="IPR011234">
    <property type="entry name" value="Fumarylacetoacetase-like_C"/>
</dbReference>
<comment type="caution">
    <text evidence="4">The sequence shown here is derived from an EMBL/GenBank/DDBJ whole genome shotgun (WGS) entry which is preliminary data.</text>
</comment>
<dbReference type="InterPro" id="IPR036663">
    <property type="entry name" value="Fumarylacetoacetase_C_sf"/>
</dbReference>
<dbReference type="PANTHER" id="PTHR42796">
    <property type="entry name" value="FUMARYLACETOACETATE HYDROLASE DOMAIN-CONTAINING PROTEIN 2A-RELATED"/>
    <property type="match status" value="1"/>
</dbReference>
<reference evidence="4" key="1">
    <citation type="submission" date="2020-02" db="EMBL/GenBank/DDBJ databases">
        <title>Draft genome sequence of Candidatus Afipia apatlaquensis IBT-C3, a potential strain for decolorization of textile dyes.</title>
        <authorList>
            <person name="Sanchez-Reyes A."/>
            <person name="Breton-Deval L."/>
            <person name="Mangelson H."/>
            <person name="Sanchez-Flores A."/>
        </authorList>
    </citation>
    <scope>NUCLEOTIDE SEQUENCE [LARGE SCALE GENOMIC DNA]</scope>
    <source>
        <strain evidence="4">IBT-C3</strain>
    </source>
</reference>
<evidence type="ECO:0000313" key="4">
    <source>
        <dbReference type="EMBL" id="NGX99043.1"/>
    </source>
</evidence>
<dbReference type="FunFam" id="3.90.850.10:FF:000012">
    <property type="entry name" value="Putative 2-hydroxyhepta-2,4-diene-1,7-dioate isomerase"/>
    <property type="match status" value="1"/>
</dbReference>
<feature type="domain" description="Fumarylacetoacetase-like C-terminal" evidence="3">
    <location>
        <begin position="72"/>
        <end position="277"/>
    </location>
</feature>
<comment type="similarity">
    <text evidence="1">Belongs to the FAH family.</text>
</comment>
<keyword evidence="5" id="KW-1185">Reference proteome</keyword>
<evidence type="ECO:0000313" key="5">
    <source>
        <dbReference type="Proteomes" id="UP000480266"/>
    </source>
</evidence>
<dbReference type="AlphaFoldDB" id="A0A7C9RJH2"/>
<dbReference type="GO" id="GO:0044281">
    <property type="term" value="P:small molecule metabolic process"/>
    <property type="evidence" value="ECO:0007669"/>
    <property type="project" value="UniProtKB-ARBA"/>
</dbReference>
<evidence type="ECO:0000256" key="2">
    <source>
        <dbReference type="ARBA" id="ARBA00022723"/>
    </source>
</evidence>
<protein>
    <submittedName>
        <fullName evidence="4">Fumarylacetoacetate hydrolase family protein</fullName>
    </submittedName>
</protein>
<accession>A0A7C9RJH2</accession>
<dbReference type="Proteomes" id="UP000480266">
    <property type="component" value="Unassembled WGS sequence"/>
</dbReference>
<dbReference type="InterPro" id="IPR051121">
    <property type="entry name" value="FAH"/>
</dbReference>
<name>A0A7C9RJH2_9BRAD</name>
<gene>
    <name evidence="4" type="ORF">G4V63_28740</name>
</gene>
<proteinExistence type="inferred from homology"/>
<evidence type="ECO:0000256" key="1">
    <source>
        <dbReference type="ARBA" id="ARBA00010211"/>
    </source>
</evidence>
<dbReference type="PANTHER" id="PTHR42796:SF4">
    <property type="entry name" value="FUMARYLACETOACETATE HYDROLASE DOMAIN-CONTAINING PROTEIN 2A"/>
    <property type="match status" value="1"/>
</dbReference>
<dbReference type="GO" id="GO:0046872">
    <property type="term" value="F:metal ion binding"/>
    <property type="evidence" value="ECO:0007669"/>
    <property type="project" value="UniProtKB-KW"/>
</dbReference>
<keyword evidence="2" id="KW-0479">Metal-binding</keyword>
<evidence type="ECO:0000259" key="3">
    <source>
        <dbReference type="Pfam" id="PF01557"/>
    </source>
</evidence>
<dbReference type="Gene3D" id="3.90.850.10">
    <property type="entry name" value="Fumarylacetoacetase-like, C-terminal domain"/>
    <property type="match status" value="1"/>
</dbReference>